<dbReference type="GO" id="GO:0016887">
    <property type="term" value="F:ATP hydrolysis activity"/>
    <property type="evidence" value="ECO:0007669"/>
    <property type="project" value="TreeGrafter"/>
</dbReference>
<evidence type="ECO:0000256" key="1">
    <source>
        <dbReference type="ARBA" id="ARBA00006611"/>
    </source>
</evidence>
<evidence type="ECO:0000313" key="6">
    <source>
        <dbReference type="Proteomes" id="UP000575469"/>
    </source>
</evidence>
<dbReference type="Gene3D" id="3.40.50.300">
    <property type="entry name" value="P-loop containing nucleotide triphosphate hydrolases"/>
    <property type="match status" value="1"/>
</dbReference>
<organism evidence="5 6">
    <name type="scientific">Ralstonia insidiosa</name>
    <dbReference type="NCBI Taxonomy" id="190721"/>
    <lineage>
        <taxon>Bacteria</taxon>
        <taxon>Pseudomonadati</taxon>
        <taxon>Pseudomonadota</taxon>
        <taxon>Betaproteobacteria</taxon>
        <taxon>Burkholderiales</taxon>
        <taxon>Burkholderiaceae</taxon>
        <taxon>Ralstonia</taxon>
    </lineage>
</organism>
<proteinExistence type="inferred from homology"/>
<feature type="domain" description="Bacterial type II secretion system protein E" evidence="4">
    <location>
        <begin position="71"/>
        <end position="254"/>
    </location>
</feature>
<dbReference type="InterPro" id="IPR027417">
    <property type="entry name" value="P-loop_NTPase"/>
</dbReference>
<dbReference type="SUPFAM" id="SSF52540">
    <property type="entry name" value="P-loop containing nucleoside triphosphate hydrolases"/>
    <property type="match status" value="1"/>
</dbReference>
<reference evidence="5 6" key="1">
    <citation type="submission" date="2020-04" db="EMBL/GenBank/DDBJ databases">
        <title>Ralstonia insidiosa genome sequencing and assembly.</title>
        <authorList>
            <person name="Martins R.C.R."/>
            <person name="Perdigao-Neto L.V."/>
            <person name="Levin A.S.S."/>
            <person name="Costa S.F."/>
        </authorList>
    </citation>
    <scope>NUCLEOTIDE SEQUENCE [LARGE SCALE GENOMIC DNA]</scope>
    <source>
        <strain evidence="5 6">5047</strain>
    </source>
</reference>
<dbReference type="GO" id="GO:0005524">
    <property type="term" value="F:ATP binding"/>
    <property type="evidence" value="ECO:0007669"/>
    <property type="project" value="UniProtKB-KW"/>
</dbReference>
<dbReference type="Proteomes" id="UP000575469">
    <property type="component" value="Unassembled WGS sequence"/>
</dbReference>
<name>A0A848P2N7_9RALS</name>
<protein>
    <submittedName>
        <fullName evidence="5">Flp pilus assembly complex ATPase component TadA</fullName>
    </submittedName>
</protein>
<accession>A0A848P2N7</accession>
<dbReference type="AlphaFoldDB" id="A0A848P2N7"/>
<dbReference type="Pfam" id="PF00437">
    <property type="entry name" value="T2SSE"/>
    <property type="match status" value="1"/>
</dbReference>
<evidence type="ECO:0000259" key="4">
    <source>
        <dbReference type="Pfam" id="PF00437"/>
    </source>
</evidence>
<dbReference type="EMBL" id="JABBZM010000017">
    <property type="protein sequence ID" value="NMV39900.1"/>
    <property type="molecule type" value="Genomic_DNA"/>
</dbReference>
<dbReference type="PANTHER" id="PTHR30258">
    <property type="entry name" value="TYPE II SECRETION SYSTEM PROTEIN GSPE-RELATED"/>
    <property type="match status" value="1"/>
</dbReference>
<comment type="caution">
    <text evidence="5">The sequence shown here is derived from an EMBL/GenBank/DDBJ whole genome shotgun (WGS) entry which is preliminary data.</text>
</comment>
<dbReference type="RefSeq" id="WP_169340843.1">
    <property type="nucleotide sequence ID" value="NZ_JABBZM010000017.1"/>
</dbReference>
<gene>
    <name evidence="5" type="primary">tadA</name>
    <name evidence="5" type="ORF">HGR00_18475</name>
</gene>
<evidence type="ECO:0000256" key="3">
    <source>
        <dbReference type="ARBA" id="ARBA00022840"/>
    </source>
</evidence>
<dbReference type="GO" id="GO:0005886">
    <property type="term" value="C:plasma membrane"/>
    <property type="evidence" value="ECO:0007669"/>
    <property type="project" value="TreeGrafter"/>
</dbReference>
<sequence length="297" mass="32217">MTMPQITDVHLSTDGHGSAVVFPGLKPAGAEQKTLMDELIAAVLENLDRKKVKLADDSRWRIQRMREGRYALRRMRDTCPNIDQLGLPQWIKAQLLASKMREVGGLVVICGLTGAGKTTTFSATISARLRLHGGYCLTIEDPPEDLLEGEHGQGYCEQIDADEVGGYENAIHAALRCFPAKDSSMLGYGEVRDSATAAQLLRVAGDGHLVLVTLHSKTIQSGLQRLSALARAGGEEQANDLIAASLQLAVHQRFNADGKLIATAMPRDNKVVAHIKNGDFFALGPEIESAQLRNLKD</sequence>
<keyword evidence="2" id="KW-0547">Nucleotide-binding</keyword>
<evidence type="ECO:0000256" key="2">
    <source>
        <dbReference type="ARBA" id="ARBA00022741"/>
    </source>
</evidence>
<comment type="similarity">
    <text evidence="1">Belongs to the GSP E family.</text>
</comment>
<evidence type="ECO:0000313" key="5">
    <source>
        <dbReference type="EMBL" id="NMV39900.1"/>
    </source>
</evidence>
<dbReference type="PANTHER" id="PTHR30258:SF3">
    <property type="entry name" value="SLL1921 PROTEIN"/>
    <property type="match status" value="1"/>
</dbReference>
<dbReference type="InterPro" id="IPR001482">
    <property type="entry name" value="T2SS/T4SS_dom"/>
</dbReference>
<keyword evidence="3" id="KW-0067">ATP-binding</keyword>